<organism evidence="2 3">
    <name type="scientific">Lactobacillus phage Bromius</name>
    <dbReference type="NCBI Taxonomy" id="2315485"/>
    <lineage>
        <taxon>Viruses</taxon>
        <taxon>Duplodnaviria</taxon>
        <taxon>Heunggongvirae</taxon>
        <taxon>Uroviricota</taxon>
        <taxon>Caudoviricetes</taxon>
        <taxon>Herelleviridae</taxon>
        <taxon>Harbinvirus</taxon>
        <taxon>Harbinvirus bromius</taxon>
    </lineage>
</organism>
<dbReference type="RefSeq" id="YP_009814398.1">
    <property type="nucleotide sequence ID" value="NC_048085.1"/>
</dbReference>
<reference evidence="2 3" key="1">
    <citation type="submission" date="2018-08" db="EMBL/GenBank/DDBJ databases">
        <title>Lactobacillus phages that infect wine-derived L. plantarum strains.</title>
        <authorList>
            <person name="Kyrkou I."/>
            <person name="Byth Carstens A."/>
            <person name="Ellegaard-Jensen L."/>
            <person name="Kot W."/>
            <person name="Hestbjerg Hansen L."/>
        </authorList>
    </citation>
    <scope>NUCLEOTIDE SEQUENCE [LARGE SCALE GENOMIC DNA]</scope>
</reference>
<dbReference type="Proteomes" id="UP000276738">
    <property type="component" value="Segment"/>
</dbReference>
<proteinExistence type="predicted"/>
<sequence length="196" mass="21519">MKSLDTLNLALDVIKSMSKPEARQDNMSKSVVEAPDAKHKEDANGGKQSSAVVKGADCDDPDMKDDKKKDKVSKDDDEVEESAKKSADKDDSDKMSDDKKKDKEEDNATKSVTGKAVQSDDAEDDVEKSEKADKPSKEEIIKSFRNQVSEALEESDSDVMAGPNSARSNRLREVLSEANKSTELSDTLKKSFLDIN</sequence>
<feature type="compositionally biased region" description="Basic and acidic residues" evidence="1">
    <location>
        <begin position="35"/>
        <end position="44"/>
    </location>
</feature>
<protein>
    <submittedName>
        <fullName evidence="2">Uncharacterized protein</fullName>
    </submittedName>
</protein>
<feature type="compositionally biased region" description="Basic and acidic residues" evidence="1">
    <location>
        <begin position="81"/>
        <end position="108"/>
    </location>
</feature>
<feature type="compositionally biased region" description="Basic and acidic residues" evidence="1">
    <location>
        <begin position="128"/>
        <end position="142"/>
    </location>
</feature>
<evidence type="ECO:0000313" key="3">
    <source>
        <dbReference type="Proteomes" id="UP000276738"/>
    </source>
</evidence>
<keyword evidence="3" id="KW-1185">Reference proteome</keyword>
<dbReference type="KEGG" id="vg:55005536"/>
<evidence type="ECO:0000313" key="2">
    <source>
        <dbReference type="EMBL" id="AYH92247.1"/>
    </source>
</evidence>
<dbReference type="GeneID" id="55005536"/>
<feature type="region of interest" description="Disordered" evidence="1">
    <location>
        <begin position="16"/>
        <end position="170"/>
    </location>
</feature>
<dbReference type="EMBL" id="MH809531">
    <property type="protein sequence ID" value="AYH92247.1"/>
    <property type="molecule type" value="Genomic_DNA"/>
</dbReference>
<accession>A0A3Q8HX66</accession>
<feature type="compositionally biased region" description="Basic and acidic residues" evidence="1">
    <location>
        <begin position="64"/>
        <end position="74"/>
    </location>
</feature>
<evidence type="ECO:0000256" key="1">
    <source>
        <dbReference type="SAM" id="MobiDB-lite"/>
    </source>
</evidence>
<name>A0A3Q8HX66_9CAUD</name>